<keyword evidence="5" id="KW-0067">ATP-binding</keyword>
<comment type="caution">
    <text evidence="8">The sequence shown here is derived from an EMBL/GenBank/DDBJ whole genome shotgun (WGS) entry which is preliminary data.</text>
</comment>
<evidence type="ECO:0000256" key="1">
    <source>
        <dbReference type="ARBA" id="ARBA00004123"/>
    </source>
</evidence>
<dbReference type="AlphaFoldDB" id="A0AAD8EQS1"/>
<dbReference type="Gene3D" id="1.10.8.60">
    <property type="match status" value="1"/>
</dbReference>
<sequence length="327" mass="37289">MAAKSNWIFACFQKDSARTESYTNGILEKEKLAEDWLQKYAPTIPSELAVQKSKQDLINAWLQQVKNSVGLVPFLIITGPSGCGKTTALRVLAKAQNIEVVEWITPLDIENYEYGFGSYMQSQSSKFQEFLASTGRYISVFGDGKYAKKLILVKDFPNVFLTQPNTLQSILRNYSTIGRNPVVFSIPEQMDGFNLMFPKSFIEELNIQQISFNKIPNKSVLKVLKNICYFNKNSSINDDILDKVIESCNGDIRNAVLQLSYENKCYKEVETAPRKLKRGRKDTKKKLQTSELNELKTLELIGKDIQIPIFQRVGRLLYPKKIQVLIT</sequence>
<dbReference type="InterPro" id="IPR027417">
    <property type="entry name" value="P-loop_NTPase"/>
</dbReference>
<evidence type="ECO:0000256" key="4">
    <source>
        <dbReference type="ARBA" id="ARBA00022763"/>
    </source>
</evidence>
<dbReference type="GO" id="GO:0003682">
    <property type="term" value="F:chromatin binding"/>
    <property type="evidence" value="ECO:0007669"/>
    <property type="project" value="TreeGrafter"/>
</dbReference>
<dbReference type="EMBL" id="JASPKZ010000842">
    <property type="protein sequence ID" value="KAJ9598961.1"/>
    <property type="molecule type" value="Genomic_DNA"/>
</dbReference>
<dbReference type="GO" id="GO:0005524">
    <property type="term" value="F:ATP binding"/>
    <property type="evidence" value="ECO:0007669"/>
    <property type="project" value="UniProtKB-KW"/>
</dbReference>
<evidence type="ECO:0000256" key="7">
    <source>
        <dbReference type="ARBA" id="ARBA00023306"/>
    </source>
</evidence>
<evidence type="ECO:0000256" key="5">
    <source>
        <dbReference type="ARBA" id="ARBA00022840"/>
    </source>
</evidence>
<organism evidence="8 9">
    <name type="scientific">Diploptera punctata</name>
    <name type="common">Pacific beetle cockroach</name>
    <dbReference type="NCBI Taxonomy" id="6984"/>
    <lineage>
        <taxon>Eukaryota</taxon>
        <taxon>Metazoa</taxon>
        <taxon>Ecdysozoa</taxon>
        <taxon>Arthropoda</taxon>
        <taxon>Hexapoda</taxon>
        <taxon>Insecta</taxon>
        <taxon>Pterygota</taxon>
        <taxon>Neoptera</taxon>
        <taxon>Polyneoptera</taxon>
        <taxon>Dictyoptera</taxon>
        <taxon>Blattodea</taxon>
        <taxon>Blaberoidea</taxon>
        <taxon>Blaberidae</taxon>
        <taxon>Diplopterinae</taxon>
        <taxon>Diploptera</taxon>
    </lineage>
</organism>
<proteinExistence type="inferred from homology"/>
<dbReference type="GO" id="GO:0033314">
    <property type="term" value="P:mitotic DNA replication checkpoint signaling"/>
    <property type="evidence" value="ECO:0007669"/>
    <property type="project" value="TreeGrafter"/>
</dbReference>
<dbReference type="InterPro" id="IPR004582">
    <property type="entry name" value="Checkpoint_prot_Rad17_Rad24"/>
</dbReference>
<keyword evidence="7" id="KW-0131">Cell cycle</keyword>
<dbReference type="GO" id="GO:0005634">
    <property type="term" value="C:nucleus"/>
    <property type="evidence" value="ECO:0007669"/>
    <property type="project" value="UniProtKB-SubCell"/>
</dbReference>
<evidence type="ECO:0008006" key="10">
    <source>
        <dbReference type="Google" id="ProtNLM"/>
    </source>
</evidence>
<reference evidence="8" key="1">
    <citation type="journal article" date="2023" name="IScience">
        <title>Live-bearing cockroach genome reveals convergent evolutionary mechanisms linked to viviparity in insects and beyond.</title>
        <authorList>
            <person name="Fouks B."/>
            <person name="Harrison M.C."/>
            <person name="Mikhailova A.A."/>
            <person name="Marchal E."/>
            <person name="English S."/>
            <person name="Carruthers M."/>
            <person name="Jennings E.C."/>
            <person name="Chiamaka E.L."/>
            <person name="Frigard R.A."/>
            <person name="Pippel M."/>
            <person name="Attardo G.M."/>
            <person name="Benoit J.B."/>
            <person name="Bornberg-Bauer E."/>
            <person name="Tobe S.S."/>
        </authorList>
    </citation>
    <scope>NUCLEOTIDE SEQUENCE</scope>
    <source>
        <strain evidence="8">Stay&amp;Tobe</strain>
    </source>
</reference>
<comment type="subcellular location">
    <subcellularLocation>
        <location evidence="1">Nucleus</location>
    </subcellularLocation>
</comment>
<evidence type="ECO:0000256" key="6">
    <source>
        <dbReference type="ARBA" id="ARBA00023242"/>
    </source>
</evidence>
<evidence type="ECO:0000313" key="8">
    <source>
        <dbReference type="EMBL" id="KAJ9598961.1"/>
    </source>
</evidence>
<dbReference type="Gene3D" id="3.40.50.300">
    <property type="entry name" value="P-loop containing nucleotide triphosphate hydrolases"/>
    <property type="match status" value="1"/>
</dbReference>
<keyword evidence="4" id="KW-0227">DNA damage</keyword>
<keyword evidence="3" id="KW-0547">Nucleotide-binding</keyword>
<dbReference type="PANTHER" id="PTHR12172:SF0">
    <property type="entry name" value="CELL CYCLE CHECKPOINT PROTEIN RAD17"/>
    <property type="match status" value="1"/>
</dbReference>
<gene>
    <name evidence="8" type="ORF">L9F63_010555</name>
</gene>
<reference evidence="8" key="2">
    <citation type="submission" date="2023-05" db="EMBL/GenBank/DDBJ databases">
        <authorList>
            <person name="Fouks B."/>
        </authorList>
    </citation>
    <scope>NUCLEOTIDE SEQUENCE</scope>
    <source>
        <strain evidence="8">Stay&amp;Tobe</strain>
        <tissue evidence="8">Testes</tissue>
    </source>
</reference>
<evidence type="ECO:0000256" key="3">
    <source>
        <dbReference type="ARBA" id="ARBA00022741"/>
    </source>
</evidence>
<dbReference type="GO" id="GO:0003689">
    <property type="term" value="F:DNA clamp loader activity"/>
    <property type="evidence" value="ECO:0007669"/>
    <property type="project" value="TreeGrafter"/>
</dbReference>
<dbReference type="PANTHER" id="PTHR12172">
    <property type="entry name" value="CELL CYCLE CHECKPOINT PROTEIN RAD17"/>
    <property type="match status" value="1"/>
</dbReference>
<accession>A0AAD8EQS1</accession>
<evidence type="ECO:0000313" key="9">
    <source>
        <dbReference type="Proteomes" id="UP001233999"/>
    </source>
</evidence>
<dbReference type="GO" id="GO:0000077">
    <property type="term" value="P:DNA damage checkpoint signaling"/>
    <property type="evidence" value="ECO:0007669"/>
    <property type="project" value="TreeGrafter"/>
</dbReference>
<dbReference type="GO" id="GO:0006281">
    <property type="term" value="P:DNA repair"/>
    <property type="evidence" value="ECO:0007669"/>
    <property type="project" value="InterPro"/>
</dbReference>
<name>A0AAD8EQS1_DIPPU</name>
<protein>
    <recommendedName>
        <fullName evidence="10">Cell cycle checkpoint protein RAD17</fullName>
    </recommendedName>
</protein>
<dbReference type="Proteomes" id="UP001233999">
    <property type="component" value="Unassembled WGS sequence"/>
</dbReference>
<evidence type="ECO:0000256" key="2">
    <source>
        <dbReference type="ARBA" id="ARBA00006168"/>
    </source>
</evidence>
<dbReference type="SUPFAM" id="SSF52540">
    <property type="entry name" value="P-loop containing nucleoside triphosphate hydrolases"/>
    <property type="match status" value="1"/>
</dbReference>
<comment type="similarity">
    <text evidence="2">Belongs to the rad17/RAD24 family.</text>
</comment>
<keyword evidence="9" id="KW-1185">Reference proteome</keyword>
<dbReference type="Pfam" id="PF03215">
    <property type="entry name" value="Rad17"/>
    <property type="match status" value="1"/>
</dbReference>
<keyword evidence="6" id="KW-0539">Nucleus</keyword>